<name>A0A1I3PSC9_9RHOB</name>
<dbReference type="EMBL" id="FOQH01000020">
    <property type="protein sequence ID" value="SFJ24399.1"/>
    <property type="molecule type" value="Genomic_DNA"/>
</dbReference>
<dbReference type="SUPFAM" id="SSF110849">
    <property type="entry name" value="ParB/Sulfiredoxin"/>
    <property type="match status" value="1"/>
</dbReference>
<feature type="region of interest" description="Disordered" evidence="2">
    <location>
        <begin position="1"/>
        <end position="23"/>
    </location>
</feature>
<organism evidence="4 5">
    <name type="scientific">Albimonas pacifica</name>
    <dbReference type="NCBI Taxonomy" id="1114924"/>
    <lineage>
        <taxon>Bacteria</taxon>
        <taxon>Pseudomonadati</taxon>
        <taxon>Pseudomonadota</taxon>
        <taxon>Alphaproteobacteria</taxon>
        <taxon>Rhodobacterales</taxon>
        <taxon>Paracoccaceae</taxon>
        <taxon>Albimonas</taxon>
    </lineage>
</organism>
<accession>A0A1I3PSC9</accession>
<dbReference type="Gene3D" id="3.90.1530.30">
    <property type="match status" value="1"/>
</dbReference>
<reference evidence="4 5" key="1">
    <citation type="submission" date="2016-10" db="EMBL/GenBank/DDBJ databases">
        <authorList>
            <person name="de Groot N.N."/>
        </authorList>
    </citation>
    <scope>NUCLEOTIDE SEQUENCE [LARGE SCALE GENOMIC DNA]</scope>
    <source>
        <strain evidence="4 5">CGMCC 1.11030</strain>
    </source>
</reference>
<protein>
    <submittedName>
        <fullName evidence="4">Chromosome partitioning protein, ParB family</fullName>
    </submittedName>
</protein>
<dbReference type="SMART" id="SM00470">
    <property type="entry name" value="ParB"/>
    <property type="match status" value="1"/>
</dbReference>
<dbReference type="NCBIfam" id="TIGR03454">
    <property type="entry name" value="partition_RepB"/>
    <property type="match status" value="1"/>
</dbReference>
<gene>
    <name evidence="4" type="ORF">SAMN05216258_12015</name>
</gene>
<sequence length="358" mass="38194">MTRKDRKSMLQGLMAAPEAAPAPEEKLTAVNAATRPRSSGAVGAISSAVSALRASGVLELDPATIHAGGLEDRLEDAPEDDAALRRSIAAHGQQVPILVRPHPGIAGEWQIVYGRRRLMAIRELGIRVRALVRDLDDAALVIAQGQENSARRDLTFIEKTSFADHMRAAGYDREAICQALSIDKTVASRMLSLADRLPRALIETIGAAHGVGRPRWLELADRLEQARDQGLMDVEQLAAELSVVLGSAPDPAPAEAEDGRPLPAPPTRFEAAMRLVESALAGGRPPAPKRPAPVEIRSHEGRPLARARRSGRGLTLALAPAEGFEDWLVERLPALHAAWREQAEAAEDAAGEGDPGGS</sequence>
<dbReference type="PANTHER" id="PTHR33375:SF1">
    <property type="entry name" value="CHROMOSOME-PARTITIONING PROTEIN PARB-RELATED"/>
    <property type="match status" value="1"/>
</dbReference>
<evidence type="ECO:0000259" key="3">
    <source>
        <dbReference type="SMART" id="SM00470"/>
    </source>
</evidence>
<dbReference type="STRING" id="1114924.SAMN05216258_12015"/>
<dbReference type="InterPro" id="IPR011111">
    <property type="entry name" value="Plasmid_RepB"/>
</dbReference>
<evidence type="ECO:0000256" key="1">
    <source>
        <dbReference type="ARBA" id="ARBA00006295"/>
    </source>
</evidence>
<dbReference type="OrthoDB" id="7908920at2"/>
<dbReference type="NCBIfam" id="TIGR00180">
    <property type="entry name" value="parB_part"/>
    <property type="match status" value="1"/>
</dbReference>
<dbReference type="InterPro" id="IPR050336">
    <property type="entry name" value="Chromosome_partition/occlusion"/>
</dbReference>
<proteinExistence type="inferred from homology"/>
<dbReference type="Pfam" id="PF02195">
    <property type="entry name" value="ParB_N"/>
    <property type="match status" value="1"/>
</dbReference>
<dbReference type="GO" id="GO:0007059">
    <property type="term" value="P:chromosome segregation"/>
    <property type="evidence" value="ECO:0007669"/>
    <property type="project" value="TreeGrafter"/>
</dbReference>
<dbReference type="InterPro" id="IPR036086">
    <property type="entry name" value="ParB/Sulfiredoxin_sf"/>
</dbReference>
<comment type="similarity">
    <text evidence="1">Belongs to the ParB family.</text>
</comment>
<feature type="domain" description="ParB-like N-terminal" evidence="3">
    <location>
        <begin position="58"/>
        <end position="149"/>
    </location>
</feature>
<dbReference type="InterPro" id="IPR037972">
    <property type="entry name" value="RepB_N"/>
</dbReference>
<evidence type="ECO:0000313" key="4">
    <source>
        <dbReference type="EMBL" id="SFJ24399.1"/>
    </source>
</evidence>
<dbReference type="RefSeq" id="WP_092866054.1">
    <property type="nucleotide sequence ID" value="NZ_FOQH01000020.1"/>
</dbReference>
<dbReference type="InterPro" id="IPR017819">
    <property type="entry name" value="Plasmid_partition_RepB"/>
</dbReference>
<dbReference type="AlphaFoldDB" id="A0A1I3PSC9"/>
<dbReference type="InterPro" id="IPR004437">
    <property type="entry name" value="ParB/RepB/Spo0J"/>
</dbReference>
<feature type="region of interest" description="Disordered" evidence="2">
    <location>
        <begin position="281"/>
        <end position="310"/>
    </location>
</feature>
<dbReference type="GO" id="GO:0003677">
    <property type="term" value="F:DNA binding"/>
    <property type="evidence" value="ECO:0007669"/>
    <property type="project" value="InterPro"/>
</dbReference>
<evidence type="ECO:0000313" key="5">
    <source>
        <dbReference type="Proteomes" id="UP000199377"/>
    </source>
</evidence>
<dbReference type="SUPFAM" id="SSF109709">
    <property type="entry name" value="KorB DNA-binding domain-like"/>
    <property type="match status" value="1"/>
</dbReference>
<dbReference type="Proteomes" id="UP000199377">
    <property type="component" value="Unassembled WGS sequence"/>
</dbReference>
<dbReference type="InterPro" id="IPR003115">
    <property type="entry name" value="ParB_N"/>
</dbReference>
<dbReference type="PANTHER" id="PTHR33375">
    <property type="entry name" value="CHROMOSOME-PARTITIONING PROTEIN PARB-RELATED"/>
    <property type="match status" value="1"/>
</dbReference>
<evidence type="ECO:0000256" key="2">
    <source>
        <dbReference type="SAM" id="MobiDB-lite"/>
    </source>
</evidence>
<dbReference type="CDD" id="cd16405">
    <property type="entry name" value="RepB_like_N"/>
    <property type="match status" value="1"/>
</dbReference>
<keyword evidence="5" id="KW-1185">Reference proteome</keyword>
<dbReference type="Pfam" id="PF07506">
    <property type="entry name" value="RepB"/>
    <property type="match status" value="1"/>
</dbReference>
<dbReference type="GO" id="GO:0005694">
    <property type="term" value="C:chromosome"/>
    <property type="evidence" value="ECO:0007669"/>
    <property type="project" value="TreeGrafter"/>
</dbReference>
<dbReference type="Gene3D" id="1.10.10.2830">
    <property type="match status" value="1"/>
</dbReference>